<dbReference type="EMBL" id="ML976977">
    <property type="protein sequence ID" value="KAF1963655.1"/>
    <property type="molecule type" value="Genomic_DNA"/>
</dbReference>
<sequence length="155" mass="17091">MVPIVRFLGMRRLESLTLPYHAVVQRPMAFVDALPAALIPASLTALVIVDAYPSERLQTEVNVTMHFLGIWHRRQFEDCRIEAGLWSGDVVVVGDEKEGVVLRVGLGQTGDWGLREKKTGIVIEWVGDVMRAKEPQVYTPGALGILRKGGGGWEG</sequence>
<evidence type="ECO:0000313" key="1">
    <source>
        <dbReference type="EMBL" id="KAF1963655.1"/>
    </source>
</evidence>
<proteinExistence type="predicted"/>
<organism evidence="1 2">
    <name type="scientific">Byssothecium circinans</name>
    <dbReference type="NCBI Taxonomy" id="147558"/>
    <lineage>
        <taxon>Eukaryota</taxon>
        <taxon>Fungi</taxon>
        <taxon>Dikarya</taxon>
        <taxon>Ascomycota</taxon>
        <taxon>Pezizomycotina</taxon>
        <taxon>Dothideomycetes</taxon>
        <taxon>Pleosporomycetidae</taxon>
        <taxon>Pleosporales</taxon>
        <taxon>Massarineae</taxon>
        <taxon>Massarinaceae</taxon>
        <taxon>Byssothecium</taxon>
    </lineage>
</organism>
<gene>
    <name evidence="1" type="ORF">CC80DRAFT_541571</name>
</gene>
<accession>A0A6A5UFG9</accession>
<dbReference type="AlphaFoldDB" id="A0A6A5UFG9"/>
<reference evidence="1" key="1">
    <citation type="journal article" date="2020" name="Stud. Mycol.">
        <title>101 Dothideomycetes genomes: a test case for predicting lifestyles and emergence of pathogens.</title>
        <authorList>
            <person name="Haridas S."/>
            <person name="Albert R."/>
            <person name="Binder M."/>
            <person name="Bloem J."/>
            <person name="Labutti K."/>
            <person name="Salamov A."/>
            <person name="Andreopoulos B."/>
            <person name="Baker S."/>
            <person name="Barry K."/>
            <person name="Bills G."/>
            <person name="Bluhm B."/>
            <person name="Cannon C."/>
            <person name="Castanera R."/>
            <person name="Culley D."/>
            <person name="Daum C."/>
            <person name="Ezra D."/>
            <person name="Gonzalez J."/>
            <person name="Henrissat B."/>
            <person name="Kuo A."/>
            <person name="Liang C."/>
            <person name="Lipzen A."/>
            <person name="Lutzoni F."/>
            <person name="Magnuson J."/>
            <person name="Mondo S."/>
            <person name="Nolan M."/>
            <person name="Ohm R."/>
            <person name="Pangilinan J."/>
            <person name="Park H.-J."/>
            <person name="Ramirez L."/>
            <person name="Alfaro M."/>
            <person name="Sun H."/>
            <person name="Tritt A."/>
            <person name="Yoshinaga Y."/>
            <person name="Zwiers L.-H."/>
            <person name="Turgeon B."/>
            <person name="Goodwin S."/>
            <person name="Spatafora J."/>
            <person name="Crous P."/>
            <person name="Grigoriev I."/>
        </authorList>
    </citation>
    <scope>NUCLEOTIDE SEQUENCE</scope>
    <source>
        <strain evidence="1">CBS 675.92</strain>
    </source>
</reference>
<protein>
    <submittedName>
        <fullName evidence="1">Uncharacterized protein</fullName>
    </submittedName>
</protein>
<name>A0A6A5UFG9_9PLEO</name>
<evidence type="ECO:0000313" key="2">
    <source>
        <dbReference type="Proteomes" id="UP000800035"/>
    </source>
</evidence>
<keyword evidence="2" id="KW-1185">Reference proteome</keyword>
<dbReference type="Proteomes" id="UP000800035">
    <property type="component" value="Unassembled WGS sequence"/>
</dbReference>